<keyword evidence="5" id="KW-0010">Activator</keyword>
<dbReference type="InterPro" id="IPR046369">
    <property type="entry name" value="MAML1-3"/>
</dbReference>
<evidence type="ECO:0000256" key="3">
    <source>
        <dbReference type="ARBA" id="ARBA00022976"/>
    </source>
</evidence>
<reference evidence="10" key="1">
    <citation type="submission" date="2025-08" db="UniProtKB">
        <authorList>
            <consortium name="Ensembl"/>
        </authorList>
    </citation>
    <scope>IDENTIFICATION</scope>
</reference>
<dbReference type="SMART" id="SM01275">
    <property type="entry name" value="MamL-1"/>
    <property type="match status" value="1"/>
</dbReference>
<evidence type="ECO:0000313" key="10">
    <source>
        <dbReference type="Ensembl" id="ENSOMEP00000020407.1"/>
    </source>
</evidence>
<feature type="compositionally biased region" description="Low complexity" evidence="8">
    <location>
        <begin position="402"/>
        <end position="414"/>
    </location>
</feature>
<feature type="compositionally biased region" description="Low complexity" evidence="8">
    <location>
        <begin position="553"/>
        <end position="572"/>
    </location>
</feature>
<dbReference type="InterPro" id="IPR046370">
    <property type="entry name" value="MAML_N_sf"/>
</dbReference>
<evidence type="ECO:0000256" key="7">
    <source>
        <dbReference type="ARBA" id="ARBA00023242"/>
    </source>
</evidence>
<feature type="compositionally biased region" description="Low complexity" evidence="8">
    <location>
        <begin position="645"/>
        <end position="659"/>
    </location>
</feature>
<keyword evidence="4" id="KW-0805">Transcription regulation</keyword>
<dbReference type="InterPro" id="IPR048455">
    <property type="entry name" value="MAML1_3_TAD2"/>
</dbReference>
<dbReference type="Ensembl" id="ENSOMET00000029869.1">
    <property type="protein sequence ID" value="ENSOMEP00000020407.1"/>
    <property type="gene ID" value="ENSOMEG00000022312.1"/>
</dbReference>
<keyword evidence="6" id="KW-0804">Transcription</keyword>
<evidence type="ECO:0000256" key="8">
    <source>
        <dbReference type="SAM" id="MobiDB-lite"/>
    </source>
</evidence>
<feature type="region of interest" description="Disordered" evidence="8">
    <location>
        <begin position="382"/>
        <end position="414"/>
    </location>
</feature>
<keyword evidence="7" id="KW-0539">Nucleus</keyword>
<dbReference type="GeneTree" id="ENSGT00950000183201"/>
<feature type="region of interest" description="Disordered" evidence="8">
    <location>
        <begin position="270"/>
        <end position="319"/>
    </location>
</feature>
<feature type="compositionally biased region" description="Low complexity" evidence="8">
    <location>
        <begin position="80"/>
        <end position="92"/>
    </location>
</feature>
<evidence type="ECO:0000256" key="1">
    <source>
        <dbReference type="ARBA" id="ARBA00004324"/>
    </source>
</evidence>
<keyword evidence="3" id="KW-0914">Notch signaling pathway</keyword>
<comment type="similarity">
    <text evidence="2">Belongs to the mastermind family.</text>
</comment>
<keyword evidence="11" id="KW-1185">Reference proteome</keyword>
<evidence type="ECO:0000259" key="9">
    <source>
        <dbReference type="SMART" id="SM01275"/>
    </source>
</evidence>
<dbReference type="InterPro" id="IPR019082">
    <property type="entry name" value="Mastermind-like_N"/>
</dbReference>
<organism evidence="10 11">
    <name type="scientific">Oryzias melastigma</name>
    <name type="common">Marine medaka</name>
    <dbReference type="NCBI Taxonomy" id="30732"/>
    <lineage>
        <taxon>Eukaryota</taxon>
        <taxon>Metazoa</taxon>
        <taxon>Chordata</taxon>
        <taxon>Craniata</taxon>
        <taxon>Vertebrata</taxon>
        <taxon>Euteleostomi</taxon>
        <taxon>Actinopterygii</taxon>
        <taxon>Neopterygii</taxon>
        <taxon>Teleostei</taxon>
        <taxon>Neoteleostei</taxon>
        <taxon>Acanthomorphata</taxon>
        <taxon>Ovalentaria</taxon>
        <taxon>Atherinomorphae</taxon>
        <taxon>Beloniformes</taxon>
        <taxon>Adrianichthyidae</taxon>
        <taxon>Oryziinae</taxon>
        <taxon>Oryzias</taxon>
    </lineage>
</organism>
<evidence type="ECO:0000256" key="4">
    <source>
        <dbReference type="ARBA" id="ARBA00023015"/>
    </source>
</evidence>
<dbReference type="Pfam" id="PF09596">
    <property type="entry name" value="MamL-1"/>
    <property type="match status" value="1"/>
</dbReference>
<dbReference type="Pfam" id="PF20801">
    <property type="entry name" value="MAML1_3_TAD2"/>
    <property type="match status" value="1"/>
</dbReference>
<feature type="compositionally biased region" description="Polar residues" evidence="8">
    <location>
        <begin position="300"/>
        <end position="319"/>
    </location>
</feature>
<accession>A0A3B3CRB3</accession>
<proteinExistence type="inferred from homology"/>
<dbReference type="PANTHER" id="PTHR15692">
    <property type="entry name" value="MASTERMIND-LIKE"/>
    <property type="match status" value="1"/>
</dbReference>
<feature type="region of interest" description="Disordered" evidence="8">
    <location>
        <begin position="63"/>
        <end position="145"/>
    </location>
</feature>
<reference evidence="10" key="2">
    <citation type="submission" date="2025-09" db="UniProtKB">
        <authorList>
            <consortium name="Ensembl"/>
        </authorList>
    </citation>
    <scope>IDENTIFICATION</scope>
</reference>
<feature type="compositionally biased region" description="Basic residues" evidence="8">
    <location>
        <begin position="66"/>
        <end position="75"/>
    </location>
</feature>
<name>A0A3B3CRB3_ORYME</name>
<feature type="domain" description="Neurogenic mastermind-like N-terminal" evidence="9">
    <location>
        <begin position="16"/>
        <end position="72"/>
    </location>
</feature>
<evidence type="ECO:0000313" key="11">
    <source>
        <dbReference type="Proteomes" id="UP000261560"/>
    </source>
</evidence>
<sequence length="736" mass="78705">MSTPSPDHATVVPSEPAVMERLRRKIELYRQHQINCESRYEKASVERLELERQQTVALHQRCLQTKAKRASKHRQPPPSGDQAGQRAAAAGAEHGENGGTLQETVKRKLESAGSPLSREPANGYGEGFPPNKKPSLDNGAPNGALLDSKRGISNLLSFNGTNGGAAGSADGVQEGDLNFQRKEMKQEPEDILPIMPPSVGGNNSLIPDLNLNEQEWKELMEELNFTVPIEDIQDILNNGFEDRKDPLELGLIPPDLVSVKAEFPSASAAFEQDPHMGSPHVRSTPSGPPHPTTPPHGATNAMTSVSGNNPCAAQPAVNSAGGNHGNAPYLNNQAAVAAALKQQILEQQKKQQILQRQQWQIWSLIPRVCLCVSGVQEKRQQDQQLQRHLTRPPPQYQDQSGPPTNQNPFPQQQVGQFPGELLVPMGNGSMGVSSSSSRVFSQNQSMMGMTMGQGGGPGTTVAPPTAASQADISLASCGGGGSGAGVDPLYNNLNLQHGLQRQQMGAMSAPYRQSVLGQQHLKPQPNVAMLKQQQLAAARMPGAMQSTMGGGLQAQMQGGQGATWQQQQLATQPASGNASLPPNVFNNPPNAFHMQRVPKMAPAPVPFASSLGGLPMTGMNPGQQMIQTNMAAQQRAPPPAPNMGQPLANQQQAQQQPANQNLSDMVAFGQQVSGRPALQCNQGYQMSRTANQQQQQVSFGYNAAAGSFAAESELVDSLLKGQEWMAELDALLANHQ</sequence>
<evidence type="ECO:0000256" key="6">
    <source>
        <dbReference type="ARBA" id="ARBA00023163"/>
    </source>
</evidence>
<comment type="subcellular location">
    <subcellularLocation>
        <location evidence="1">Nucleus speckle</location>
    </subcellularLocation>
</comment>
<evidence type="ECO:0000256" key="5">
    <source>
        <dbReference type="ARBA" id="ARBA00023159"/>
    </source>
</evidence>
<dbReference type="GO" id="GO:0003713">
    <property type="term" value="F:transcription coactivator activity"/>
    <property type="evidence" value="ECO:0007669"/>
    <property type="project" value="InterPro"/>
</dbReference>
<dbReference type="Gene3D" id="6.10.250.970">
    <property type="match status" value="1"/>
</dbReference>
<dbReference type="AlphaFoldDB" id="A0A3B3CRB3"/>
<dbReference type="GO" id="GO:0016607">
    <property type="term" value="C:nuclear speck"/>
    <property type="evidence" value="ECO:0007669"/>
    <property type="project" value="UniProtKB-SubCell"/>
</dbReference>
<dbReference type="GO" id="GO:0007221">
    <property type="term" value="P:positive regulation of transcription of Notch receptor target"/>
    <property type="evidence" value="ECO:0007669"/>
    <property type="project" value="InterPro"/>
</dbReference>
<protein>
    <submittedName>
        <fullName evidence="10">Mastermind-like transcriptional coactivator 1</fullName>
    </submittedName>
</protein>
<evidence type="ECO:0000256" key="2">
    <source>
        <dbReference type="ARBA" id="ARBA00008081"/>
    </source>
</evidence>
<feature type="region of interest" description="Disordered" evidence="8">
    <location>
        <begin position="546"/>
        <end position="578"/>
    </location>
</feature>
<dbReference type="Proteomes" id="UP000261560">
    <property type="component" value="Unplaced"/>
</dbReference>
<feature type="region of interest" description="Disordered" evidence="8">
    <location>
        <begin position="630"/>
        <end position="659"/>
    </location>
</feature>
<dbReference type="PANTHER" id="PTHR15692:SF19">
    <property type="entry name" value="MASTERMIND-LIKE PROTEIN 1"/>
    <property type="match status" value="1"/>
</dbReference>